<accession>A0ABR8V9S0</accession>
<keyword evidence="3 6" id="KW-0732">Signal</keyword>
<evidence type="ECO:0000256" key="3">
    <source>
        <dbReference type="ARBA" id="ARBA00022729"/>
    </source>
</evidence>
<dbReference type="RefSeq" id="WP_178257175.1">
    <property type="nucleotide sequence ID" value="NZ_JACSPQ010000001.1"/>
</dbReference>
<name>A0ABR8V9S0_9BACT</name>
<keyword evidence="10" id="KW-1185">Reference proteome</keyword>
<proteinExistence type="inferred from homology"/>
<dbReference type="PROSITE" id="PS51257">
    <property type="entry name" value="PROKAR_LIPOPROTEIN"/>
    <property type="match status" value="1"/>
</dbReference>
<protein>
    <submittedName>
        <fullName evidence="9">RagB/SusD family nutrient uptake outer membrane protein</fullName>
    </submittedName>
</protein>
<organism evidence="9 10">
    <name type="scientific">Phocaeicola faecium</name>
    <dbReference type="NCBI Taxonomy" id="2762213"/>
    <lineage>
        <taxon>Bacteria</taxon>
        <taxon>Pseudomonadati</taxon>
        <taxon>Bacteroidota</taxon>
        <taxon>Bacteroidia</taxon>
        <taxon>Bacteroidales</taxon>
        <taxon>Bacteroidaceae</taxon>
        <taxon>Phocaeicola</taxon>
    </lineage>
</organism>
<comment type="subcellular location">
    <subcellularLocation>
        <location evidence="1">Cell outer membrane</location>
    </subcellularLocation>
</comment>
<dbReference type="Proteomes" id="UP000616346">
    <property type="component" value="Unassembled WGS sequence"/>
</dbReference>
<evidence type="ECO:0000256" key="5">
    <source>
        <dbReference type="ARBA" id="ARBA00023237"/>
    </source>
</evidence>
<dbReference type="SUPFAM" id="SSF48452">
    <property type="entry name" value="TPR-like"/>
    <property type="match status" value="1"/>
</dbReference>
<dbReference type="InterPro" id="IPR033985">
    <property type="entry name" value="SusD-like_N"/>
</dbReference>
<sequence length="611" mass="68977">MKKIHLLISSVLCLGLASCFDMNQEPKGELSTSEAFSTTNEIQMYLNMFYQGSVPRSGGGTVNNTAIKTHPSNASSGLAFGDAASDNLLPNEFDSRLSGNTSIANAVEMTDYSAIRNVNFLLQNIGRCEDQESDAFKQCLGEAYYFRAAYYYHLLVNYGGVTWLDTPLDPNTELMARPRNTRTELTNYILTDLDLAIENLNEQSSNATGRVHRDVARALKSEVALFAATWEKYHRAENDKFYDTTLTNAEEQITDWLNQAVKAAEEVMQRDVWQIHNTGDPLTDYRDLFITLDLTGNQEVLWWKQYNAAANIGHNVTYYSCYGGGNKGVSASLVDDYLKRNGELFEGAEKLNAKRTYGVELSPTLRDPRLSQTVFTPGQQIRSENGGVYFEWPPLDRTDYHQNTTGYSLLKYEEFNTTLEASYNEEGRGQAPAIQFRYADILLNYAEALAELDGAANAQRIINALHPLRQRVDMPDVDFDREYNTDADYPFHNLDKYIQAVRRERRVEKAAENARLTDILRWAAADELIVGKYPLGALYTGTNLETEFSDKLTPGDGFWLNSEGYIISANPASYPNGWQFNVNRDYLLPIREEMLGPDGLTSGQWEQNPGW</sequence>
<dbReference type="Pfam" id="PF07980">
    <property type="entry name" value="SusD_RagB"/>
    <property type="match status" value="1"/>
</dbReference>
<dbReference type="InterPro" id="IPR011990">
    <property type="entry name" value="TPR-like_helical_dom_sf"/>
</dbReference>
<evidence type="ECO:0000256" key="1">
    <source>
        <dbReference type="ARBA" id="ARBA00004442"/>
    </source>
</evidence>
<evidence type="ECO:0000259" key="7">
    <source>
        <dbReference type="Pfam" id="PF07980"/>
    </source>
</evidence>
<feature type="domain" description="SusD-like N-terminal" evidence="8">
    <location>
        <begin position="110"/>
        <end position="222"/>
    </location>
</feature>
<feature type="signal peptide" evidence="6">
    <location>
        <begin position="1"/>
        <end position="23"/>
    </location>
</feature>
<keyword evidence="4" id="KW-0472">Membrane</keyword>
<evidence type="ECO:0000313" key="9">
    <source>
        <dbReference type="EMBL" id="MBD8001501.1"/>
    </source>
</evidence>
<comment type="caution">
    <text evidence="9">The sequence shown here is derived from an EMBL/GenBank/DDBJ whole genome shotgun (WGS) entry which is preliminary data.</text>
</comment>
<reference evidence="9 10" key="1">
    <citation type="submission" date="2020-08" db="EMBL/GenBank/DDBJ databases">
        <title>A Genomic Blueprint of the Chicken Gut Microbiome.</title>
        <authorList>
            <person name="Gilroy R."/>
            <person name="Ravi A."/>
            <person name="Getino M."/>
            <person name="Pursley I."/>
            <person name="Horton D.L."/>
            <person name="Alikhan N.-F."/>
            <person name="Baker D."/>
            <person name="Gharbi K."/>
            <person name="Hall N."/>
            <person name="Watson M."/>
            <person name="Adriaenssens E.M."/>
            <person name="Foster-Nyarko E."/>
            <person name="Jarju S."/>
            <person name="Secka A."/>
            <person name="Antonio M."/>
            <person name="Oren A."/>
            <person name="Chaudhuri R."/>
            <person name="La Ragione R.M."/>
            <person name="Hildebrand F."/>
            <person name="Pallen M.J."/>
        </authorList>
    </citation>
    <scope>NUCLEOTIDE SEQUENCE [LARGE SCALE GENOMIC DNA]</scope>
    <source>
        <strain evidence="9 10">Sa1YUN3</strain>
    </source>
</reference>
<feature type="chain" id="PRO_5046307837" evidence="6">
    <location>
        <begin position="24"/>
        <end position="611"/>
    </location>
</feature>
<evidence type="ECO:0000256" key="6">
    <source>
        <dbReference type="SAM" id="SignalP"/>
    </source>
</evidence>
<dbReference type="Pfam" id="PF14322">
    <property type="entry name" value="SusD-like_3"/>
    <property type="match status" value="1"/>
</dbReference>
<feature type="domain" description="RagB/SusD" evidence="7">
    <location>
        <begin position="308"/>
        <end position="611"/>
    </location>
</feature>
<dbReference type="InterPro" id="IPR012944">
    <property type="entry name" value="SusD_RagB_dom"/>
</dbReference>
<comment type="similarity">
    <text evidence="2">Belongs to the SusD family.</text>
</comment>
<dbReference type="EMBL" id="JACSPQ010000001">
    <property type="protein sequence ID" value="MBD8001501.1"/>
    <property type="molecule type" value="Genomic_DNA"/>
</dbReference>
<gene>
    <name evidence="9" type="ORF">H9626_04615</name>
</gene>
<keyword evidence="5" id="KW-0998">Cell outer membrane</keyword>
<evidence type="ECO:0000259" key="8">
    <source>
        <dbReference type="Pfam" id="PF14322"/>
    </source>
</evidence>
<evidence type="ECO:0000313" key="10">
    <source>
        <dbReference type="Proteomes" id="UP000616346"/>
    </source>
</evidence>
<evidence type="ECO:0000256" key="4">
    <source>
        <dbReference type="ARBA" id="ARBA00023136"/>
    </source>
</evidence>
<evidence type="ECO:0000256" key="2">
    <source>
        <dbReference type="ARBA" id="ARBA00006275"/>
    </source>
</evidence>
<dbReference type="Gene3D" id="1.25.40.390">
    <property type="match status" value="1"/>
</dbReference>